<proteinExistence type="predicted"/>
<reference evidence="1" key="1">
    <citation type="submission" date="2021-03" db="EMBL/GenBank/DDBJ databases">
        <authorList>
            <person name="Peeters C."/>
        </authorList>
    </citation>
    <scope>NUCLEOTIDE SEQUENCE</scope>
    <source>
        <strain evidence="1">LMG 31506</strain>
    </source>
</reference>
<organism evidence="1 2">
    <name type="scientific">Cupriavidus yeoncheonensis</name>
    <dbReference type="NCBI Taxonomy" id="1462994"/>
    <lineage>
        <taxon>Bacteria</taxon>
        <taxon>Pseudomonadati</taxon>
        <taxon>Pseudomonadota</taxon>
        <taxon>Betaproteobacteria</taxon>
        <taxon>Burkholderiales</taxon>
        <taxon>Burkholderiaceae</taxon>
        <taxon>Cupriavidus</taxon>
    </lineage>
</organism>
<dbReference type="Proteomes" id="UP000672934">
    <property type="component" value="Unassembled WGS sequence"/>
</dbReference>
<protein>
    <submittedName>
        <fullName evidence="1">Uncharacterized protein</fullName>
    </submittedName>
</protein>
<gene>
    <name evidence="1" type="ORF">LMG31506_06323</name>
</gene>
<dbReference type="AlphaFoldDB" id="A0A916J0Y6"/>
<evidence type="ECO:0000313" key="2">
    <source>
        <dbReference type="Proteomes" id="UP000672934"/>
    </source>
</evidence>
<name>A0A916J0Y6_9BURK</name>
<dbReference type="EMBL" id="CAJPUY010000045">
    <property type="protein sequence ID" value="CAG2158311.1"/>
    <property type="molecule type" value="Genomic_DNA"/>
</dbReference>
<comment type="caution">
    <text evidence="1">The sequence shown here is derived from an EMBL/GenBank/DDBJ whole genome shotgun (WGS) entry which is preliminary data.</text>
</comment>
<sequence>MCDVHSTVPAMTAFAAPAPTLPVWSLDRCRWDRLNPASGSLYLLVDESRHLPIAAALTEESMGVGIGAWLVAATIGRQPPATLQLAGSSPEADWPALRDWARTYAVVIARVGVPQPGPAEALLRSALRALDAERGAGHDRLPFPVAQQRLDRWYRSQGGR</sequence>
<accession>A0A916J0Y6</accession>
<keyword evidence="2" id="KW-1185">Reference proteome</keyword>
<evidence type="ECO:0000313" key="1">
    <source>
        <dbReference type="EMBL" id="CAG2158311.1"/>
    </source>
</evidence>